<dbReference type="Proteomes" id="UP001210925">
    <property type="component" value="Unassembled WGS sequence"/>
</dbReference>
<accession>A0AAD5UGK4</accession>
<name>A0AAD5UGK4_9FUNG</name>
<evidence type="ECO:0000313" key="2">
    <source>
        <dbReference type="EMBL" id="KAJ3254577.1"/>
    </source>
</evidence>
<organism evidence="2 3">
    <name type="scientific">Boothiomyces macroporosus</name>
    <dbReference type="NCBI Taxonomy" id="261099"/>
    <lineage>
        <taxon>Eukaryota</taxon>
        <taxon>Fungi</taxon>
        <taxon>Fungi incertae sedis</taxon>
        <taxon>Chytridiomycota</taxon>
        <taxon>Chytridiomycota incertae sedis</taxon>
        <taxon>Chytridiomycetes</taxon>
        <taxon>Rhizophydiales</taxon>
        <taxon>Terramycetaceae</taxon>
        <taxon>Boothiomyces</taxon>
    </lineage>
</organism>
<dbReference type="PANTHER" id="PTHR34826">
    <property type="entry name" value="UPF0590 PROTEIN C409.17C"/>
    <property type="match status" value="1"/>
</dbReference>
<dbReference type="Pfam" id="PF08588">
    <property type="entry name" value="Duc1"/>
    <property type="match status" value="1"/>
</dbReference>
<dbReference type="EMBL" id="JADGKB010000082">
    <property type="protein sequence ID" value="KAJ3254577.1"/>
    <property type="molecule type" value="Genomic_DNA"/>
</dbReference>
<dbReference type="PANTHER" id="PTHR34826:SF2">
    <property type="entry name" value="UPF0590 PROTEIN C409.17C"/>
    <property type="match status" value="1"/>
</dbReference>
<gene>
    <name evidence="2" type="ORF">HK103_007062</name>
</gene>
<dbReference type="AlphaFoldDB" id="A0AAD5UGK4"/>
<sequence>MKKLAVRIGTSVDSLELINPNDEGNPTKIESAEFNGFAVVRIKNFNGVHPSGTERIEYNPYFEGKKHMFSLHIQGKFLKDWDANEIVWASQWDKPINIPALFIKFWHMIAPHAMSDLSGPKPYFQSYAVTSSSLIQTWEKEPDNFVNHIQEDLSNILPSHLPIKRQKSFLFGSEESNLVASRRRILTVEENRKSVRFPAGKTIAFETFNTFFDPNNFHVRIPGTYYDLQSVLGDQPLRMYLRSKDGSAVFVIVELSLE</sequence>
<protein>
    <recommendedName>
        <fullName evidence="1">Domain of unknown function at the cortex 1 domain-containing protein</fullName>
    </recommendedName>
</protein>
<evidence type="ECO:0000313" key="3">
    <source>
        <dbReference type="Proteomes" id="UP001210925"/>
    </source>
</evidence>
<comment type="caution">
    <text evidence="2">The sequence shown here is derived from an EMBL/GenBank/DDBJ whole genome shotgun (WGS) entry which is preliminary data.</text>
</comment>
<keyword evidence="3" id="KW-1185">Reference proteome</keyword>
<proteinExistence type="predicted"/>
<feature type="domain" description="Domain of unknown function at the cortex 1" evidence="1">
    <location>
        <begin position="3"/>
        <end position="257"/>
    </location>
</feature>
<evidence type="ECO:0000259" key="1">
    <source>
        <dbReference type="Pfam" id="PF08588"/>
    </source>
</evidence>
<reference evidence="2" key="1">
    <citation type="submission" date="2020-05" db="EMBL/GenBank/DDBJ databases">
        <title>Phylogenomic resolution of chytrid fungi.</title>
        <authorList>
            <person name="Stajich J.E."/>
            <person name="Amses K."/>
            <person name="Simmons R."/>
            <person name="Seto K."/>
            <person name="Myers J."/>
            <person name="Bonds A."/>
            <person name="Quandt C.A."/>
            <person name="Barry K."/>
            <person name="Liu P."/>
            <person name="Grigoriev I."/>
            <person name="Longcore J.E."/>
            <person name="James T.Y."/>
        </authorList>
    </citation>
    <scope>NUCLEOTIDE SEQUENCE</scope>
    <source>
        <strain evidence="2">PLAUS21</strain>
    </source>
</reference>
<dbReference type="InterPro" id="IPR013897">
    <property type="entry name" value="Duc1"/>
</dbReference>